<evidence type="ECO:0000256" key="3">
    <source>
        <dbReference type="SAM" id="Phobius"/>
    </source>
</evidence>
<evidence type="ECO:0000313" key="7">
    <source>
        <dbReference type="Proteomes" id="UP000243978"/>
    </source>
</evidence>
<dbReference type="PANTHER" id="PTHR21666">
    <property type="entry name" value="PEPTIDASE-RELATED"/>
    <property type="match status" value="1"/>
</dbReference>
<dbReference type="RefSeq" id="WP_107844008.1">
    <property type="nucleotide sequence ID" value="NZ_QBKS01000001.1"/>
</dbReference>
<keyword evidence="3" id="KW-0472">Membrane</keyword>
<keyword evidence="3" id="KW-1133">Transmembrane helix</keyword>
<comment type="caution">
    <text evidence="6">The sequence shown here is derived from an EMBL/GenBank/DDBJ whole genome shotgun (WGS) entry which is preliminary data.</text>
</comment>
<feature type="transmembrane region" description="Helical" evidence="3">
    <location>
        <begin position="41"/>
        <end position="63"/>
    </location>
</feature>
<gene>
    <name evidence="6" type="ORF">C8N43_0390</name>
</gene>
<keyword evidence="7" id="KW-1185">Reference proteome</keyword>
<sequence length="447" mass="49547">MRTRLIDSIDHAIERRLPEQRLFLKSDQGTRFIRLRPSTQAGILACASVVACWTFVVTAIFLMDTISAGNAREQAQRERNIYEARLNALSRERDHRAEEAAAAHERFYVALDQISEMQSALLASEDRRTELETGIEVIQTTLRRTMKERDSAREETEILTARLEGDTEGEAAIAKAKTVDGSVAFLTAALEETAAERDQIANDAQAAFDTAEELRFELKMNEERNNRIFQRLEEAVTVSLEPLDKMFRAAGMPTDSILREVRRGYSGQGGPLLPATMSTSGGGTITDGTSQRANRLLKELDRINLFRIAADKSPVAMPVKAAFRFTSPFGYRRDPKGAGRRMHAGVDFAGARGTPIYATADGVVTHAGWQSGYGKLVKIKHAFGIETRYAHNSTIRVKVGQRVSRGDRIGDMGATGRVTGTHLHYEVRLNGTPVNPMTYIKAGRDVF</sequence>
<feature type="coiled-coil region" evidence="1">
    <location>
        <begin position="135"/>
        <end position="162"/>
    </location>
</feature>
<evidence type="ECO:0000259" key="5">
    <source>
        <dbReference type="Pfam" id="PF19353"/>
    </source>
</evidence>
<reference evidence="6 7" key="1">
    <citation type="submission" date="2018-04" db="EMBL/GenBank/DDBJ databases">
        <title>Genomic Encyclopedia of Archaeal and Bacterial Type Strains, Phase II (KMG-II): from individual species to whole genera.</title>
        <authorList>
            <person name="Goeker M."/>
        </authorList>
    </citation>
    <scope>NUCLEOTIDE SEQUENCE [LARGE SCALE GENOMIC DNA]</scope>
    <source>
        <strain evidence="6 7">DSM 100977</strain>
    </source>
</reference>
<dbReference type="Proteomes" id="UP000243978">
    <property type="component" value="Unassembled WGS sequence"/>
</dbReference>
<dbReference type="FunFam" id="2.70.70.10:FF:000006">
    <property type="entry name" value="M23 family peptidase"/>
    <property type="match status" value="1"/>
</dbReference>
<dbReference type="Gene3D" id="2.70.70.10">
    <property type="entry name" value="Glucose Permease (Domain IIA)"/>
    <property type="match status" value="1"/>
</dbReference>
<evidence type="ECO:0000313" key="6">
    <source>
        <dbReference type="EMBL" id="PTX55748.1"/>
    </source>
</evidence>
<dbReference type="OrthoDB" id="9805070at2"/>
<evidence type="ECO:0000256" key="1">
    <source>
        <dbReference type="SAM" id="Coils"/>
    </source>
</evidence>
<dbReference type="Pfam" id="PF19353">
    <property type="entry name" value="DUF5930"/>
    <property type="match status" value="1"/>
</dbReference>
<dbReference type="GO" id="GO:0004222">
    <property type="term" value="F:metalloendopeptidase activity"/>
    <property type="evidence" value="ECO:0007669"/>
    <property type="project" value="TreeGrafter"/>
</dbReference>
<accession>A0A2T6BI59</accession>
<keyword evidence="3" id="KW-0812">Transmembrane</keyword>
<keyword evidence="1" id="KW-0175">Coiled coil</keyword>
<evidence type="ECO:0000256" key="2">
    <source>
        <dbReference type="SAM" id="MobiDB-lite"/>
    </source>
</evidence>
<dbReference type="AlphaFoldDB" id="A0A2T6BI59"/>
<feature type="domain" description="DUF5930" evidence="5">
    <location>
        <begin position="1"/>
        <end position="324"/>
    </location>
</feature>
<dbReference type="InterPro" id="IPR011055">
    <property type="entry name" value="Dup_hybrid_motif"/>
</dbReference>
<dbReference type="PANTHER" id="PTHR21666:SF270">
    <property type="entry name" value="MUREIN HYDROLASE ACTIVATOR ENVC"/>
    <property type="match status" value="1"/>
</dbReference>
<protein>
    <submittedName>
        <fullName evidence="6">Murein DD-endopeptidase MepM/ murein hydrolase activator NlpD</fullName>
    </submittedName>
</protein>
<dbReference type="Pfam" id="PF01551">
    <property type="entry name" value="Peptidase_M23"/>
    <property type="match status" value="1"/>
</dbReference>
<keyword evidence="6" id="KW-0378">Hydrolase</keyword>
<dbReference type="SUPFAM" id="SSF51261">
    <property type="entry name" value="Duplicated hybrid motif"/>
    <property type="match status" value="1"/>
</dbReference>
<feature type="domain" description="M23ase beta-sheet core" evidence="4">
    <location>
        <begin position="341"/>
        <end position="436"/>
    </location>
</feature>
<dbReference type="InterPro" id="IPR016047">
    <property type="entry name" value="M23ase_b-sheet_dom"/>
</dbReference>
<name>A0A2T6BI59_9RHOB</name>
<evidence type="ECO:0000259" key="4">
    <source>
        <dbReference type="Pfam" id="PF01551"/>
    </source>
</evidence>
<dbReference type="EMBL" id="QBKS01000001">
    <property type="protein sequence ID" value="PTX55748.1"/>
    <property type="molecule type" value="Genomic_DNA"/>
</dbReference>
<dbReference type="InterPro" id="IPR045974">
    <property type="entry name" value="DUF5930"/>
</dbReference>
<dbReference type="CDD" id="cd12797">
    <property type="entry name" value="M23_peptidase"/>
    <property type="match status" value="1"/>
</dbReference>
<organism evidence="6 7">
    <name type="scientific">Litoreibacter ponti</name>
    <dbReference type="NCBI Taxonomy" id="1510457"/>
    <lineage>
        <taxon>Bacteria</taxon>
        <taxon>Pseudomonadati</taxon>
        <taxon>Pseudomonadota</taxon>
        <taxon>Alphaproteobacteria</taxon>
        <taxon>Rhodobacterales</taxon>
        <taxon>Roseobacteraceae</taxon>
        <taxon>Litoreibacter</taxon>
    </lineage>
</organism>
<proteinExistence type="predicted"/>
<feature type="region of interest" description="Disordered" evidence="2">
    <location>
        <begin position="268"/>
        <end position="289"/>
    </location>
</feature>
<dbReference type="InterPro" id="IPR050570">
    <property type="entry name" value="Cell_wall_metabolism_enzyme"/>
</dbReference>